<sequence length="162" mass="17033">MRTARGRAAPPQAPARLDLRFGASPDQVRAALAEARAFLAAAGMPDAACGTAEIVLAEVLNNVAEHGYDMRGEGEVRLALTLGGTRLAADITDRGKALPGLCPPPGRRPALGGRAADLPEGGFGWFLIHTLTEALHYRRADGRNHLHLEIDLGAQDGCPEQA</sequence>
<protein>
    <submittedName>
        <fullName evidence="3">ATP-binding protein</fullName>
    </submittedName>
</protein>
<dbReference type="Pfam" id="PF13581">
    <property type="entry name" value="HATPase_c_2"/>
    <property type="match status" value="1"/>
</dbReference>
<keyword evidence="3" id="KW-0067">ATP-binding</keyword>
<dbReference type="CDD" id="cd16936">
    <property type="entry name" value="HATPase_RsbW-like"/>
    <property type="match status" value="1"/>
</dbReference>
<keyword evidence="4" id="KW-1185">Reference proteome</keyword>
<dbReference type="RefSeq" id="WP_377172371.1">
    <property type="nucleotide sequence ID" value="NZ_JBHTJC010000003.1"/>
</dbReference>
<accession>A0ABW7I9N3</accession>
<name>A0ABW7I9N3_9RHOB</name>
<gene>
    <name evidence="3" type="ORF">ACGRVM_13330</name>
</gene>
<comment type="caution">
    <text evidence="3">The sequence shown here is derived from an EMBL/GenBank/DDBJ whole genome shotgun (WGS) entry which is preliminary data.</text>
</comment>
<dbReference type="InterPro" id="IPR036890">
    <property type="entry name" value="HATPase_C_sf"/>
</dbReference>
<dbReference type="InterPro" id="IPR050267">
    <property type="entry name" value="Anti-sigma-factor_SerPK"/>
</dbReference>
<dbReference type="GO" id="GO:0005524">
    <property type="term" value="F:ATP binding"/>
    <property type="evidence" value="ECO:0007669"/>
    <property type="project" value="UniProtKB-KW"/>
</dbReference>
<evidence type="ECO:0000259" key="2">
    <source>
        <dbReference type="Pfam" id="PF13581"/>
    </source>
</evidence>
<keyword evidence="1" id="KW-0808">Transferase</keyword>
<reference evidence="3 4" key="1">
    <citation type="submission" date="2024-10" db="EMBL/GenBank/DDBJ databases">
        <authorList>
            <person name="Yang X.-N."/>
        </authorList>
    </citation>
    <scope>NUCLEOTIDE SEQUENCE [LARGE SCALE GENOMIC DNA]</scope>
    <source>
        <strain evidence="3 4">CAU 1059</strain>
    </source>
</reference>
<dbReference type="EMBL" id="JBIHMM010000003">
    <property type="protein sequence ID" value="MFH0254882.1"/>
    <property type="molecule type" value="Genomic_DNA"/>
</dbReference>
<dbReference type="SUPFAM" id="SSF55874">
    <property type="entry name" value="ATPase domain of HSP90 chaperone/DNA topoisomerase II/histidine kinase"/>
    <property type="match status" value="1"/>
</dbReference>
<dbReference type="InterPro" id="IPR003594">
    <property type="entry name" value="HATPase_dom"/>
</dbReference>
<dbReference type="PANTHER" id="PTHR35526">
    <property type="entry name" value="ANTI-SIGMA-F FACTOR RSBW-RELATED"/>
    <property type="match status" value="1"/>
</dbReference>
<feature type="domain" description="Histidine kinase/HSP90-like ATPase" evidence="2">
    <location>
        <begin position="23"/>
        <end position="148"/>
    </location>
</feature>
<keyword evidence="1" id="KW-0418">Kinase</keyword>
<dbReference type="Gene3D" id="3.30.565.10">
    <property type="entry name" value="Histidine kinase-like ATPase, C-terminal domain"/>
    <property type="match status" value="1"/>
</dbReference>
<keyword evidence="3" id="KW-0547">Nucleotide-binding</keyword>
<evidence type="ECO:0000313" key="3">
    <source>
        <dbReference type="EMBL" id="MFH0254882.1"/>
    </source>
</evidence>
<dbReference type="Proteomes" id="UP001607157">
    <property type="component" value="Unassembled WGS sequence"/>
</dbReference>
<evidence type="ECO:0000256" key="1">
    <source>
        <dbReference type="ARBA" id="ARBA00022527"/>
    </source>
</evidence>
<keyword evidence="1" id="KW-0723">Serine/threonine-protein kinase</keyword>
<organism evidence="3 4">
    <name type="scientific">Roseovarius aquimarinus</name>
    <dbReference type="NCBI Taxonomy" id="1229156"/>
    <lineage>
        <taxon>Bacteria</taxon>
        <taxon>Pseudomonadati</taxon>
        <taxon>Pseudomonadota</taxon>
        <taxon>Alphaproteobacteria</taxon>
        <taxon>Rhodobacterales</taxon>
        <taxon>Roseobacteraceae</taxon>
        <taxon>Roseovarius</taxon>
    </lineage>
</organism>
<proteinExistence type="predicted"/>
<dbReference type="PANTHER" id="PTHR35526:SF3">
    <property type="entry name" value="ANTI-SIGMA-F FACTOR RSBW"/>
    <property type="match status" value="1"/>
</dbReference>
<evidence type="ECO:0000313" key="4">
    <source>
        <dbReference type="Proteomes" id="UP001607157"/>
    </source>
</evidence>